<evidence type="ECO:0000256" key="4">
    <source>
        <dbReference type="ARBA" id="ARBA00023125"/>
    </source>
</evidence>
<evidence type="ECO:0000259" key="7">
    <source>
        <dbReference type="Pfam" id="PF04542"/>
    </source>
</evidence>
<evidence type="ECO:0000256" key="5">
    <source>
        <dbReference type="ARBA" id="ARBA00023163"/>
    </source>
</evidence>
<dbReference type="SUPFAM" id="SSF88946">
    <property type="entry name" value="Sigma2 domain of RNA polymerase sigma factors"/>
    <property type="match status" value="1"/>
</dbReference>
<feature type="domain" description="RNA polymerase sigma-70 region 2" evidence="7">
    <location>
        <begin position="34"/>
        <end position="102"/>
    </location>
</feature>
<comment type="similarity">
    <text evidence="6">Belongs to the sigma-70 factor family. SigI subfamily.</text>
</comment>
<comment type="activity regulation">
    <text evidence="6">Negatively regulated by the anti-sigma-I factor RsgI.</text>
</comment>
<dbReference type="NCBIfam" id="TIGR02937">
    <property type="entry name" value="sigma70-ECF"/>
    <property type="match status" value="1"/>
</dbReference>
<dbReference type="Gene3D" id="1.10.1740.10">
    <property type="match status" value="1"/>
</dbReference>
<dbReference type="GO" id="GO:0006352">
    <property type="term" value="P:DNA-templated transcription initiation"/>
    <property type="evidence" value="ECO:0007669"/>
    <property type="project" value="UniProtKB-UniRule"/>
</dbReference>
<dbReference type="InterPro" id="IPR014284">
    <property type="entry name" value="RNA_pol_sigma-70_dom"/>
</dbReference>
<comment type="function">
    <text evidence="6">Sigma factors are initiation factors that promote the attachment of RNA polymerase to specific initiation sites and are then released.</text>
</comment>
<keyword evidence="6" id="KW-0346">Stress response</keyword>
<gene>
    <name evidence="6" type="primary">sigI</name>
    <name evidence="8" type="ORF">SAMN02194393_04403</name>
</gene>
<dbReference type="Proteomes" id="UP000190285">
    <property type="component" value="Unassembled WGS sequence"/>
</dbReference>
<dbReference type="Pfam" id="PF04542">
    <property type="entry name" value="Sigma70_r2"/>
    <property type="match status" value="1"/>
</dbReference>
<dbReference type="OrthoDB" id="3190733at2"/>
<feature type="DNA-binding region" description="H-T-H motif" evidence="6">
    <location>
        <begin position="195"/>
        <end position="214"/>
    </location>
</feature>
<dbReference type="GO" id="GO:0003677">
    <property type="term" value="F:DNA binding"/>
    <property type="evidence" value="ECO:0007669"/>
    <property type="project" value="UniProtKB-UniRule"/>
</dbReference>
<dbReference type="GO" id="GO:0005737">
    <property type="term" value="C:cytoplasm"/>
    <property type="evidence" value="ECO:0007669"/>
    <property type="project" value="UniProtKB-SubCell"/>
</dbReference>
<organism evidence="8 9">
    <name type="scientific">Maledivibacter halophilus</name>
    <dbReference type="NCBI Taxonomy" id="36842"/>
    <lineage>
        <taxon>Bacteria</taxon>
        <taxon>Bacillati</taxon>
        <taxon>Bacillota</taxon>
        <taxon>Clostridia</taxon>
        <taxon>Peptostreptococcales</taxon>
        <taxon>Caminicellaceae</taxon>
        <taxon>Maledivibacter</taxon>
    </lineage>
</organism>
<comment type="subcellular location">
    <subcellularLocation>
        <location evidence="6">Cytoplasm</location>
    </subcellularLocation>
</comment>
<dbReference type="InterPro" id="IPR007627">
    <property type="entry name" value="RNA_pol_sigma70_r2"/>
</dbReference>
<accession>A0A1T5MC97</accession>
<dbReference type="EMBL" id="FUZT01000013">
    <property type="protein sequence ID" value="SKC85614.1"/>
    <property type="molecule type" value="Genomic_DNA"/>
</dbReference>
<evidence type="ECO:0000256" key="2">
    <source>
        <dbReference type="ARBA" id="ARBA00023015"/>
    </source>
</evidence>
<evidence type="ECO:0000313" key="8">
    <source>
        <dbReference type="EMBL" id="SKC85614.1"/>
    </source>
</evidence>
<dbReference type="GO" id="GO:0016987">
    <property type="term" value="F:sigma factor activity"/>
    <property type="evidence" value="ECO:0007669"/>
    <property type="project" value="UniProtKB-UniRule"/>
</dbReference>
<dbReference type="STRING" id="36842.SAMN02194393_04403"/>
<protein>
    <recommendedName>
        <fullName evidence="6">RNA polymerase sigma factor SigI</fullName>
    </recommendedName>
</protein>
<keyword evidence="9" id="KW-1185">Reference proteome</keyword>
<keyword evidence="3 6" id="KW-0731">Sigma factor</keyword>
<comment type="subunit">
    <text evidence="6">Interacts with RsgI.</text>
</comment>
<evidence type="ECO:0000313" key="9">
    <source>
        <dbReference type="Proteomes" id="UP000190285"/>
    </source>
</evidence>
<dbReference type="HAMAP" id="MF_02064">
    <property type="entry name" value="Sigma70_SigI"/>
    <property type="match status" value="1"/>
</dbReference>
<keyword evidence="1 6" id="KW-0963">Cytoplasm</keyword>
<dbReference type="NCBIfam" id="TIGR02895">
    <property type="entry name" value="spore_sigI"/>
    <property type="match status" value="1"/>
</dbReference>
<evidence type="ECO:0000256" key="6">
    <source>
        <dbReference type="HAMAP-Rule" id="MF_02064"/>
    </source>
</evidence>
<keyword evidence="5 6" id="KW-0804">Transcription</keyword>
<dbReference type="RefSeq" id="WP_079494710.1">
    <property type="nucleotide sequence ID" value="NZ_FUZT01000013.1"/>
</dbReference>
<reference evidence="8 9" key="1">
    <citation type="submission" date="2017-02" db="EMBL/GenBank/DDBJ databases">
        <authorList>
            <person name="Peterson S.W."/>
        </authorList>
    </citation>
    <scope>NUCLEOTIDE SEQUENCE [LARGE SCALE GENOMIC DNA]</scope>
    <source>
        <strain evidence="8 9">M1</strain>
    </source>
</reference>
<dbReference type="PIRSF" id="PIRSF038953">
    <property type="entry name" value="SigI"/>
    <property type="match status" value="1"/>
</dbReference>
<name>A0A1T5MC97_9FIRM</name>
<proteinExistence type="inferred from homology"/>
<evidence type="ECO:0000256" key="3">
    <source>
        <dbReference type="ARBA" id="ARBA00023082"/>
    </source>
</evidence>
<dbReference type="AlphaFoldDB" id="A0A1T5MC97"/>
<feature type="short sequence motif" description="Polymerase core binding" evidence="6">
    <location>
        <begin position="59"/>
        <end position="72"/>
    </location>
</feature>
<sequence>MGPFLKRFKKKGNNMEEELRKIKAGNDEEREVFIKKYTPFIIKSITKVTKSYIEIENNDEFSIGMEAFNEAIDKYEFKRGSFLGYAETVIRNRIIDYKRKNQSLNNILSIDRENLMEIKVQDKFKSGDFTEKYAMKEQILKLKALLKDFNIGFTELVEESPKHIDTRLNSIYIARSIVENKDIKEDFYRKKMLPAKKIMEKTGVSKKVLKGNRKFIIATALVLDSELELLINYISGVEGRAQNDI</sequence>
<dbReference type="InterPro" id="IPR014244">
    <property type="entry name" value="RNA_pol_sigma-I"/>
</dbReference>
<keyword evidence="4 6" id="KW-0238">DNA-binding</keyword>
<dbReference type="InterPro" id="IPR013325">
    <property type="entry name" value="RNA_pol_sigma_r2"/>
</dbReference>
<keyword evidence="2 6" id="KW-0805">Transcription regulation</keyword>
<evidence type="ECO:0000256" key="1">
    <source>
        <dbReference type="ARBA" id="ARBA00022490"/>
    </source>
</evidence>